<accession>A0ABS4TMM9</accession>
<feature type="compositionally biased region" description="Low complexity" evidence="1">
    <location>
        <begin position="35"/>
        <end position="45"/>
    </location>
</feature>
<feature type="region of interest" description="Disordered" evidence="1">
    <location>
        <begin position="34"/>
        <end position="63"/>
    </location>
</feature>
<gene>
    <name evidence="2" type="ORF">JOF56_006047</name>
</gene>
<evidence type="ECO:0000256" key="1">
    <source>
        <dbReference type="SAM" id="MobiDB-lite"/>
    </source>
</evidence>
<comment type="caution">
    <text evidence="2">The sequence shown here is derived from an EMBL/GenBank/DDBJ whole genome shotgun (WGS) entry which is preliminary data.</text>
</comment>
<evidence type="ECO:0008006" key="4">
    <source>
        <dbReference type="Google" id="ProtNLM"/>
    </source>
</evidence>
<evidence type="ECO:0000313" key="2">
    <source>
        <dbReference type="EMBL" id="MBP2325662.1"/>
    </source>
</evidence>
<dbReference type="EMBL" id="JAGINW010000001">
    <property type="protein sequence ID" value="MBP2325662.1"/>
    <property type="molecule type" value="Genomic_DNA"/>
</dbReference>
<sequence>MRRVHVLAGVGTALLLAGCSGRPNDLVDNRYYQDSAATPSSSAAPVRQQQEPPSPVAAPATTTQRKKLELDRFALTSADLSEEGVQPTGTARTVLKKLSDCEVPLGAAKSALQSSWAYPTGSTVRHYVAEYDGDASQVVADIRDRLTCGKYRADNVEVKLSTPVADGNGQVSWCATSSRQSSCTVIGSAGPVLSVLVVTAATENKAKPAVTRIAPLAATALTRNS</sequence>
<evidence type="ECO:0000313" key="3">
    <source>
        <dbReference type="Proteomes" id="UP001519332"/>
    </source>
</evidence>
<dbReference type="PROSITE" id="PS51257">
    <property type="entry name" value="PROKAR_LIPOPROTEIN"/>
    <property type="match status" value="1"/>
</dbReference>
<reference evidence="2 3" key="1">
    <citation type="submission" date="2021-03" db="EMBL/GenBank/DDBJ databases">
        <title>Sequencing the genomes of 1000 actinobacteria strains.</title>
        <authorList>
            <person name="Klenk H.-P."/>
        </authorList>
    </citation>
    <scope>NUCLEOTIDE SEQUENCE [LARGE SCALE GENOMIC DNA]</scope>
    <source>
        <strain evidence="2 3">DSM 46670</strain>
    </source>
</reference>
<keyword evidence="3" id="KW-1185">Reference proteome</keyword>
<protein>
    <recommendedName>
        <fullName evidence="4">Sensor domain-containing protein</fullName>
    </recommendedName>
</protein>
<dbReference type="Proteomes" id="UP001519332">
    <property type="component" value="Unassembled WGS sequence"/>
</dbReference>
<name>A0ABS4TMM9_9PSEU</name>
<dbReference type="RefSeq" id="WP_209642834.1">
    <property type="nucleotide sequence ID" value="NZ_JAGINW010000001.1"/>
</dbReference>
<proteinExistence type="predicted"/>
<organism evidence="2 3">
    <name type="scientific">Kibdelosporangium banguiense</name>
    <dbReference type="NCBI Taxonomy" id="1365924"/>
    <lineage>
        <taxon>Bacteria</taxon>
        <taxon>Bacillati</taxon>
        <taxon>Actinomycetota</taxon>
        <taxon>Actinomycetes</taxon>
        <taxon>Pseudonocardiales</taxon>
        <taxon>Pseudonocardiaceae</taxon>
        <taxon>Kibdelosporangium</taxon>
    </lineage>
</organism>